<dbReference type="InterPro" id="IPR019775">
    <property type="entry name" value="WD40_repeat_CS"/>
</dbReference>
<dbReference type="EMBL" id="LSSL01003589">
    <property type="protein sequence ID" value="OLY80300.1"/>
    <property type="molecule type" value="Genomic_DNA"/>
</dbReference>
<keyword evidence="6" id="KW-1185">Reference proteome</keyword>
<dbReference type="SMART" id="SM00320">
    <property type="entry name" value="WD40"/>
    <property type="match status" value="7"/>
</dbReference>
<dbReference type="AlphaFoldDB" id="A0A1R0GTS6"/>
<dbReference type="PROSITE" id="PS50082">
    <property type="entry name" value="WD_REPEATS_2"/>
    <property type="match status" value="3"/>
</dbReference>
<reference evidence="5 6" key="1">
    <citation type="journal article" date="2016" name="Mol. Biol. Evol.">
        <title>Genome-Wide Survey of Gut Fungi (Harpellales) Reveals the First Horizontally Transferred Ubiquitin Gene from a Mosquito Host.</title>
        <authorList>
            <person name="Wang Y."/>
            <person name="White M.M."/>
            <person name="Kvist S."/>
            <person name="Moncalvo J.M."/>
        </authorList>
    </citation>
    <scope>NUCLEOTIDE SEQUENCE [LARGE SCALE GENOMIC DNA]</scope>
    <source>
        <strain evidence="5 6">ALG-7-W6</strain>
    </source>
</reference>
<evidence type="ECO:0000256" key="4">
    <source>
        <dbReference type="SAM" id="MobiDB-lite"/>
    </source>
</evidence>
<dbReference type="OrthoDB" id="538223at2759"/>
<dbReference type="GO" id="GO:0007010">
    <property type="term" value="P:cytoskeleton organization"/>
    <property type="evidence" value="ECO:0007669"/>
    <property type="project" value="TreeGrafter"/>
</dbReference>
<feature type="compositionally biased region" description="Basic and acidic residues" evidence="4">
    <location>
        <begin position="962"/>
        <end position="972"/>
    </location>
</feature>
<sequence length="1249" mass="138809">MEKLTTPSAESENEQGCLGLIYPRTKSLSRNSLPKIPFPQFKNFLFNQKYFLPNNINYSNRLPLKIISKYKELVKCHGHKFPTFCVIFDRNGKRMITGSDDYLVKIWCTRTGYLIQTLRGHRDVITDMSLNFENTLLASASSDGTVRIWNLKSGKPEAVLTGSINSPKKGIINVHFSPSPIPQTRYLAAVAEDGNCYLYKWDRITMNFCSIPVIIDGKYTKGDAITSMTFNKTGSRLAFSTKNGYIQIVTFISEAFKKSDNNSNSPIPGEKIDTDQIICNSSTSFLKSSIDIHPSSNIDLIEWGGPKPLSVFLAHSVGISTLVYSNDGSKLLSGAIDGSAYVWEFDKIGSVKKRINVGVGDVYCEYNLQNPNFIDNHDSIILHQSPDVNVPGANQDFQNNQGVYSRIIESNQVAWSCDDSVVLVSNSVGLVSAFDSKTGDRLWATRLHGFQEVFVLIAHPTDRRIAVSGGYNGHVVVWDVTSGNPLNDFSIDEQIFDGSFSDNGSFFAVAGETGAAYLFGNSENERQYKDSRRMSEQIFFSDYTRTIQDSEFHVIDEITQIAPHLMDPGPLQDFDGRQFRIQKGPGFGLDLEVGLDPIYLQSFDQPRLLDLQEELLYVPLLSLAVKQTATHNNPTARAERSNASNTRAIYYAEGELPIYIQEDDENDQDYPGIPDAENDSQEDDIELVMSEDENENIIVREHNRGNTRGNVPSLNTAFIPGDSVSRNRRGRGRGRPYSDNQTTSRRSDRGRGRGSGTRGGRIGRSAGRRLRNSTRDLDSDDREFDQAEENQLQSEMNGLYRSSHNDNHENGGDDNNPGNSYYSTRRRGPTRSIPAQEAYMSLRNRSLGLDQLGAYNLRSPSSRRAYREILNDQQNSQQPASNVRRGRSSARNTSPPLYAEESDSDDSTAIRSRRDPELSSSSRSVDSIQNVDDTNGTRGRLNLVSGTRSRNRRFHSTTHGTQHSDPDLHTDDSSNPSITPNQSRGRKPVSSNVLKSSDESDSNNDSAPAPEIKKNKSPVPASQNQTPNNSANKYNFRNSSSSSKNSRKNPKPNYNEESSSGDSTSHDESTNDDFEYKIEKGSMTPTKLSQSSRTLRNSTRVKDSVDSSGSSTSKQKKTTRSGREVNPPKSLQFGQSASSRVESSTQSNNTPRVIPSKNKDKKESNKTILSSSPDVESPNNVSLEPLQTSISKAPSIKIKLNNESSINSISLGEPNMAVNISNEVPKNSQMISRDLVDQNQNRFNDTNGN</sequence>
<dbReference type="InterPro" id="IPR001680">
    <property type="entry name" value="WD40_rpt"/>
</dbReference>
<feature type="compositionally biased region" description="Polar residues" evidence="4">
    <location>
        <begin position="706"/>
        <end position="716"/>
    </location>
</feature>
<evidence type="ECO:0000256" key="3">
    <source>
        <dbReference type="PROSITE-ProRule" id="PRU00221"/>
    </source>
</evidence>
<comment type="caution">
    <text evidence="5">The sequence shown here is derived from an EMBL/GenBank/DDBJ whole genome shotgun (WGS) entry which is preliminary data.</text>
</comment>
<feature type="compositionally biased region" description="Acidic residues" evidence="4">
    <location>
        <begin position="778"/>
        <end position="788"/>
    </location>
</feature>
<dbReference type="PROSITE" id="PS50294">
    <property type="entry name" value="WD_REPEATS_REGION"/>
    <property type="match status" value="3"/>
</dbReference>
<evidence type="ECO:0000256" key="1">
    <source>
        <dbReference type="ARBA" id="ARBA00022574"/>
    </source>
</evidence>
<feature type="compositionally biased region" description="Polar residues" evidence="4">
    <location>
        <begin position="1166"/>
        <end position="1186"/>
    </location>
</feature>
<feature type="compositionally biased region" description="Low complexity" evidence="4">
    <location>
        <begin position="1051"/>
        <end position="1063"/>
    </location>
</feature>
<proteinExistence type="predicted"/>
<feature type="compositionally biased region" description="Gly residues" evidence="4">
    <location>
        <begin position="753"/>
        <end position="762"/>
    </location>
</feature>
<feature type="compositionally biased region" description="Polar residues" evidence="4">
    <location>
        <begin position="973"/>
        <end position="995"/>
    </location>
</feature>
<dbReference type="InterPro" id="IPR036322">
    <property type="entry name" value="WD40_repeat_dom_sf"/>
</dbReference>
<feature type="repeat" description="WD" evidence="3">
    <location>
        <begin position="118"/>
        <end position="159"/>
    </location>
</feature>
<evidence type="ECO:0000256" key="2">
    <source>
        <dbReference type="ARBA" id="ARBA00022737"/>
    </source>
</evidence>
<keyword evidence="1 3" id="KW-0853">WD repeat</keyword>
<feature type="repeat" description="WD" evidence="3">
    <location>
        <begin position="312"/>
        <end position="353"/>
    </location>
</feature>
<protein>
    <submittedName>
        <fullName evidence="5">Bromodomain and WD repeat-containing protein 3</fullName>
    </submittedName>
</protein>
<gene>
    <name evidence="5" type="ORF">AYI68_g5602</name>
</gene>
<feature type="region of interest" description="Disordered" evidence="4">
    <location>
        <begin position="701"/>
        <end position="833"/>
    </location>
</feature>
<evidence type="ECO:0000313" key="6">
    <source>
        <dbReference type="Proteomes" id="UP000187455"/>
    </source>
</evidence>
<dbReference type="InterPro" id="IPR015943">
    <property type="entry name" value="WD40/YVTN_repeat-like_dom_sf"/>
</dbReference>
<dbReference type="PANTHER" id="PTHR16266:SF17">
    <property type="entry name" value="BRWD3"/>
    <property type="match status" value="1"/>
</dbReference>
<feature type="compositionally biased region" description="Polar residues" evidence="4">
    <location>
        <begin position="918"/>
        <end position="937"/>
    </location>
</feature>
<feature type="region of interest" description="Disordered" evidence="4">
    <location>
        <begin position="871"/>
        <end position="1186"/>
    </location>
</feature>
<dbReference type="GO" id="GO:0005634">
    <property type="term" value="C:nucleus"/>
    <property type="evidence" value="ECO:0007669"/>
    <property type="project" value="TreeGrafter"/>
</dbReference>
<feature type="compositionally biased region" description="Polar residues" evidence="4">
    <location>
        <begin position="789"/>
        <end position="802"/>
    </location>
</feature>
<feature type="compositionally biased region" description="Polar residues" evidence="4">
    <location>
        <begin position="1083"/>
        <end position="1098"/>
    </location>
</feature>
<feature type="repeat" description="WD" evidence="3">
    <location>
        <begin position="76"/>
        <end position="117"/>
    </location>
</feature>
<feature type="compositionally biased region" description="Basic and acidic residues" evidence="4">
    <location>
        <begin position="1064"/>
        <end position="1080"/>
    </location>
</feature>
<name>A0A1R0GTS6_9FUNG</name>
<dbReference type="GO" id="GO:0008360">
    <property type="term" value="P:regulation of cell shape"/>
    <property type="evidence" value="ECO:0007669"/>
    <property type="project" value="TreeGrafter"/>
</dbReference>
<keyword evidence="2" id="KW-0677">Repeat</keyword>
<feature type="compositionally biased region" description="Polar residues" evidence="4">
    <location>
        <begin position="871"/>
        <end position="881"/>
    </location>
</feature>
<feature type="compositionally biased region" description="Low complexity" evidence="4">
    <location>
        <begin position="1032"/>
        <end position="1044"/>
    </location>
</feature>
<dbReference type="PANTHER" id="PTHR16266">
    <property type="entry name" value="WD REPEAT DOMAIN 9"/>
    <property type="match status" value="1"/>
</dbReference>
<dbReference type="STRING" id="133383.A0A1R0GTS6"/>
<evidence type="ECO:0000313" key="5">
    <source>
        <dbReference type="EMBL" id="OLY80300.1"/>
    </source>
</evidence>
<dbReference type="GO" id="GO:0006357">
    <property type="term" value="P:regulation of transcription by RNA polymerase II"/>
    <property type="evidence" value="ECO:0007669"/>
    <property type="project" value="TreeGrafter"/>
</dbReference>
<feature type="compositionally biased region" description="Polar residues" evidence="4">
    <location>
        <begin position="1020"/>
        <end position="1031"/>
    </location>
</feature>
<dbReference type="Pfam" id="PF00400">
    <property type="entry name" value="WD40"/>
    <property type="match status" value="3"/>
</dbReference>
<dbReference type="Gene3D" id="2.130.10.10">
    <property type="entry name" value="YVTN repeat-like/Quinoprotein amine dehydrogenase"/>
    <property type="match status" value="2"/>
</dbReference>
<dbReference type="Proteomes" id="UP000187455">
    <property type="component" value="Unassembled WGS sequence"/>
</dbReference>
<dbReference type="SUPFAM" id="SSF50978">
    <property type="entry name" value="WD40 repeat-like"/>
    <property type="match status" value="1"/>
</dbReference>
<accession>A0A1R0GTS6</accession>
<dbReference type="PROSITE" id="PS00678">
    <property type="entry name" value="WD_REPEATS_1"/>
    <property type="match status" value="2"/>
</dbReference>
<organism evidence="5 6">
    <name type="scientific">Smittium mucronatum</name>
    <dbReference type="NCBI Taxonomy" id="133383"/>
    <lineage>
        <taxon>Eukaryota</taxon>
        <taxon>Fungi</taxon>
        <taxon>Fungi incertae sedis</taxon>
        <taxon>Zoopagomycota</taxon>
        <taxon>Kickxellomycotina</taxon>
        <taxon>Harpellomycetes</taxon>
        <taxon>Harpellales</taxon>
        <taxon>Legeriomycetaceae</taxon>
        <taxon>Smittium</taxon>
    </lineage>
</organism>
<dbReference type="InterPro" id="IPR052060">
    <property type="entry name" value="Bromo_WD_repeat"/>
</dbReference>
<feature type="compositionally biased region" description="Polar residues" evidence="4">
    <location>
        <begin position="1132"/>
        <end position="1151"/>
    </location>
</feature>